<keyword evidence="2 5" id="KW-0808">Transferase</keyword>
<dbReference type="Pfam" id="PF01648">
    <property type="entry name" value="ACPS"/>
    <property type="match status" value="1"/>
</dbReference>
<evidence type="ECO:0000256" key="1">
    <source>
        <dbReference type="ARBA" id="ARBA00010990"/>
    </source>
</evidence>
<evidence type="ECO:0000256" key="2">
    <source>
        <dbReference type="ARBA" id="ARBA00022679"/>
    </source>
</evidence>
<comment type="caution">
    <text evidence="5">The sequence shown here is derived from an EMBL/GenBank/DDBJ whole genome shotgun (WGS) entry which is preliminary data.</text>
</comment>
<gene>
    <name evidence="5" type="ORF">KME60_03890</name>
</gene>
<dbReference type="GO" id="GO:0019878">
    <property type="term" value="P:lysine biosynthetic process via aminoadipic acid"/>
    <property type="evidence" value="ECO:0007669"/>
    <property type="project" value="TreeGrafter"/>
</dbReference>
<dbReference type="GO" id="GO:0005829">
    <property type="term" value="C:cytosol"/>
    <property type="evidence" value="ECO:0007669"/>
    <property type="project" value="TreeGrafter"/>
</dbReference>
<dbReference type="GO" id="GO:0000287">
    <property type="term" value="F:magnesium ion binding"/>
    <property type="evidence" value="ECO:0007669"/>
    <property type="project" value="InterPro"/>
</dbReference>
<dbReference type="InterPro" id="IPR037143">
    <property type="entry name" value="4-PPantetheinyl_Trfase_dom_sf"/>
</dbReference>
<name>A0A951QIN8_9CYAN</name>
<feature type="domain" description="4'-phosphopantetheinyl transferase N-terminal" evidence="4">
    <location>
        <begin position="40"/>
        <end position="121"/>
    </location>
</feature>
<dbReference type="PANTHER" id="PTHR12215">
    <property type="entry name" value="PHOSPHOPANTETHEINE TRANSFERASE"/>
    <property type="match status" value="1"/>
</dbReference>
<dbReference type="InterPro" id="IPR055066">
    <property type="entry name" value="AASDHPPT_N"/>
</dbReference>
<proteinExistence type="inferred from homology"/>
<reference evidence="5" key="2">
    <citation type="journal article" date="2022" name="Microbiol. Resour. Announc.">
        <title>Metagenome Sequencing to Explore Phylogenomics of Terrestrial Cyanobacteria.</title>
        <authorList>
            <person name="Ward R.D."/>
            <person name="Stajich J.E."/>
            <person name="Johansen J.R."/>
            <person name="Huntemann M."/>
            <person name="Clum A."/>
            <person name="Foster B."/>
            <person name="Foster B."/>
            <person name="Roux S."/>
            <person name="Palaniappan K."/>
            <person name="Varghese N."/>
            <person name="Mukherjee S."/>
            <person name="Reddy T.B.K."/>
            <person name="Daum C."/>
            <person name="Copeland A."/>
            <person name="Chen I.A."/>
            <person name="Ivanova N.N."/>
            <person name="Kyrpides N.C."/>
            <person name="Shapiro N."/>
            <person name="Eloe-Fadrosh E.A."/>
            <person name="Pietrasiak N."/>
        </authorList>
    </citation>
    <scope>NUCLEOTIDE SEQUENCE</scope>
    <source>
        <strain evidence="5">GSE-NOS-MK-12-04C</strain>
    </source>
</reference>
<evidence type="ECO:0000259" key="4">
    <source>
        <dbReference type="Pfam" id="PF22624"/>
    </source>
</evidence>
<dbReference type="GO" id="GO:0008897">
    <property type="term" value="F:holo-[acyl-carrier-protein] synthase activity"/>
    <property type="evidence" value="ECO:0007669"/>
    <property type="project" value="InterPro"/>
</dbReference>
<comment type="similarity">
    <text evidence="1">Belongs to the P-Pant transferase superfamily. Gsp/Sfp/HetI/AcpT family.</text>
</comment>
<evidence type="ECO:0000313" key="5">
    <source>
        <dbReference type="EMBL" id="MBW4666590.1"/>
    </source>
</evidence>
<dbReference type="EMBL" id="JAHHGZ010000003">
    <property type="protein sequence ID" value="MBW4666590.1"/>
    <property type="molecule type" value="Genomic_DNA"/>
</dbReference>
<evidence type="ECO:0000313" key="6">
    <source>
        <dbReference type="Proteomes" id="UP000729701"/>
    </source>
</evidence>
<dbReference type="Pfam" id="PF22624">
    <property type="entry name" value="AASDHPPT_N"/>
    <property type="match status" value="1"/>
</dbReference>
<dbReference type="InterPro" id="IPR008278">
    <property type="entry name" value="4-PPantetheinyl_Trfase_dom"/>
</dbReference>
<dbReference type="SUPFAM" id="SSF56214">
    <property type="entry name" value="4'-phosphopantetheinyl transferase"/>
    <property type="match status" value="2"/>
</dbReference>
<feature type="domain" description="4'-phosphopantetheinyl transferase" evidence="3">
    <location>
        <begin position="127"/>
        <end position="227"/>
    </location>
</feature>
<accession>A0A951QIN8</accession>
<protein>
    <submittedName>
        <fullName evidence="5">4'-phosphopantetheinyl transferase superfamily protein</fullName>
    </submittedName>
</protein>
<evidence type="ECO:0000259" key="3">
    <source>
        <dbReference type="Pfam" id="PF01648"/>
    </source>
</evidence>
<dbReference type="Proteomes" id="UP000729701">
    <property type="component" value="Unassembled WGS sequence"/>
</dbReference>
<reference evidence="5" key="1">
    <citation type="submission" date="2021-05" db="EMBL/GenBank/DDBJ databases">
        <authorList>
            <person name="Pietrasiak N."/>
            <person name="Ward R."/>
            <person name="Stajich J.E."/>
            <person name="Kurbessoian T."/>
        </authorList>
    </citation>
    <scope>NUCLEOTIDE SEQUENCE</scope>
    <source>
        <strain evidence="5">GSE-NOS-MK-12-04C</strain>
    </source>
</reference>
<dbReference type="Gene3D" id="3.90.470.20">
    <property type="entry name" value="4'-phosphopantetheinyl transferase domain"/>
    <property type="match status" value="2"/>
</dbReference>
<sequence length="253" mass="29516">MNNIASLWSKPPKNLVISNQEVHIWRIFIDIDSPIIKTYLPILSIDEQEKANRFCFPNDRNRFITVRSILRRIIGYYIEKNPRELNFDFNQYGKPFLSRNSSTTAIKFNVSHSHEIALIAVTQDFDIGVDVEYIHTNFDFEGIVEKFFSVNEKNVWRSLPSYHKVEAFFNCWTRKEAYMKAKGKGLSLPLNEFDVSFKPGEPASLLNTAWDEKTVTNWSIEEIKPAYGYAGALAVEASNLDMKFWQWSDNYFL</sequence>
<organism evidence="5 6">
    <name type="scientific">Cyanomargarita calcarea GSE-NOS-MK-12-04C</name>
    <dbReference type="NCBI Taxonomy" id="2839659"/>
    <lineage>
        <taxon>Bacteria</taxon>
        <taxon>Bacillati</taxon>
        <taxon>Cyanobacteriota</taxon>
        <taxon>Cyanophyceae</taxon>
        <taxon>Nostocales</taxon>
        <taxon>Cyanomargaritaceae</taxon>
        <taxon>Cyanomargarita</taxon>
    </lineage>
</organism>
<dbReference type="InterPro" id="IPR050559">
    <property type="entry name" value="P-Pant_transferase_sf"/>
</dbReference>
<dbReference type="PANTHER" id="PTHR12215:SF10">
    <property type="entry name" value="L-AMINOADIPATE-SEMIALDEHYDE DEHYDROGENASE-PHOSPHOPANTETHEINYL TRANSFERASE"/>
    <property type="match status" value="1"/>
</dbReference>
<dbReference type="AlphaFoldDB" id="A0A951QIN8"/>